<dbReference type="Gene3D" id="1.10.510.10">
    <property type="entry name" value="Transferase(Phosphotransferase) domain 1"/>
    <property type="match status" value="1"/>
</dbReference>
<evidence type="ECO:0000313" key="10">
    <source>
        <dbReference type="EMBL" id="KPL70266.1"/>
    </source>
</evidence>
<dbReference type="PROSITE" id="PS50011">
    <property type="entry name" value="PROTEIN_KINASE_DOM"/>
    <property type="match status" value="1"/>
</dbReference>
<dbReference type="CDD" id="cd14014">
    <property type="entry name" value="STKc_PknB_like"/>
    <property type="match status" value="1"/>
</dbReference>
<evidence type="ECO:0000256" key="5">
    <source>
        <dbReference type="ARBA" id="ARBA00022777"/>
    </source>
</evidence>
<evidence type="ECO:0000256" key="2">
    <source>
        <dbReference type="ARBA" id="ARBA00012513"/>
    </source>
</evidence>
<protein>
    <recommendedName>
        <fullName evidence="2">non-specific serine/threonine protein kinase</fullName>
        <ecNumber evidence="2">2.7.11.1</ecNumber>
    </recommendedName>
</protein>
<feature type="binding site" evidence="7">
    <location>
        <position position="53"/>
    </location>
    <ligand>
        <name>ATP</name>
        <dbReference type="ChEBI" id="CHEBI:30616"/>
    </ligand>
</feature>
<name>A0A0N8GKP4_9CHLR</name>
<feature type="domain" description="Protein kinase" evidence="9">
    <location>
        <begin position="23"/>
        <end position="292"/>
    </location>
</feature>
<evidence type="ECO:0000256" key="7">
    <source>
        <dbReference type="PROSITE-ProRule" id="PRU10141"/>
    </source>
</evidence>
<dbReference type="RefSeq" id="WP_062422130.1">
    <property type="nucleotide sequence ID" value="NZ_BBYA01000010.1"/>
</dbReference>
<dbReference type="OrthoDB" id="283104at2"/>
<evidence type="ECO:0000256" key="6">
    <source>
        <dbReference type="ARBA" id="ARBA00022840"/>
    </source>
</evidence>
<keyword evidence="3" id="KW-0808">Transferase</keyword>
<evidence type="ECO:0000256" key="8">
    <source>
        <dbReference type="SAM" id="MobiDB-lite"/>
    </source>
</evidence>
<dbReference type="PANTHER" id="PTHR43671">
    <property type="entry name" value="SERINE/THREONINE-PROTEIN KINASE NEK"/>
    <property type="match status" value="1"/>
</dbReference>
<feature type="region of interest" description="Disordered" evidence="8">
    <location>
        <begin position="196"/>
        <end position="218"/>
    </location>
</feature>
<accession>A0A0N8GKP4</accession>
<proteinExistence type="inferred from homology"/>
<dbReference type="InterPro" id="IPR050660">
    <property type="entry name" value="NEK_Ser/Thr_kinase"/>
</dbReference>
<sequence>MKEPSPVPDNVTYHPGDSISENWHIVRLLGSGSYGQVYLAENNSRHELKRAVKVLRRDDTGVSSGVYQDAVRRFNQEASLGANPKLKKNPYLLEVYDFFPENDHLTMWMDYAPGGSLAERLSECKEKGLLLPVEQAVNWGLQIAEGLAALHDPAIDVVHRDLHPGNILFDSTASDAHALVADLGLAQMPGAPSSRYLSGNMSAHPGHPSYRSPEHENPNRALTPAADVYVLGMLLFEMLTGQRYINHEGKHVRAMRKDVPLWLDTLIFHMLSRDPLKRPQNGAANGYETPLYLISPIRKTSFHTCTIPPSDRRIYHSGVLWITKAVHH</sequence>
<dbReference type="PROSITE" id="PS00107">
    <property type="entry name" value="PROTEIN_KINASE_ATP"/>
    <property type="match status" value="1"/>
</dbReference>
<evidence type="ECO:0000313" key="11">
    <source>
        <dbReference type="Proteomes" id="UP000050430"/>
    </source>
</evidence>
<dbReference type="AlphaFoldDB" id="A0A0N8GKP4"/>
<evidence type="ECO:0000259" key="9">
    <source>
        <dbReference type="PROSITE" id="PS50011"/>
    </source>
</evidence>
<dbReference type="GO" id="GO:0004674">
    <property type="term" value="F:protein serine/threonine kinase activity"/>
    <property type="evidence" value="ECO:0007669"/>
    <property type="project" value="UniProtKB-EC"/>
</dbReference>
<organism evidence="10 11">
    <name type="scientific">Leptolinea tardivitalis</name>
    <dbReference type="NCBI Taxonomy" id="229920"/>
    <lineage>
        <taxon>Bacteria</taxon>
        <taxon>Bacillati</taxon>
        <taxon>Chloroflexota</taxon>
        <taxon>Anaerolineae</taxon>
        <taxon>Anaerolineales</taxon>
        <taxon>Anaerolineaceae</taxon>
        <taxon>Leptolinea</taxon>
    </lineage>
</organism>
<keyword evidence="4 7" id="KW-0547">Nucleotide-binding</keyword>
<dbReference type="SUPFAM" id="SSF56112">
    <property type="entry name" value="Protein kinase-like (PK-like)"/>
    <property type="match status" value="1"/>
</dbReference>
<reference evidence="10 11" key="1">
    <citation type="submission" date="2015-07" db="EMBL/GenBank/DDBJ databases">
        <title>Genome sequence of Leptolinea tardivitalis DSM 16556.</title>
        <authorList>
            <person name="Hemp J."/>
            <person name="Ward L.M."/>
            <person name="Pace L.A."/>
            <person name="Fischer W.W."/>
        </authorList>
    </citation>
    <scope>NUCLEOTIDE SEQUENCE [LARGE SCALE GENOMIC DNA]</scope>
    <source>
        <strain evidence="10 11">YMTK-2</strain>
    </source>
</reference>
<dbReference type="PANTHER" id="PTHR43671:SF13">
    <property type="entry name" value="SERINE_THREONINE-PROTEIN KINASE NEK2"/>
    <property type="match status" value="1"/>
</dbReference>
<dbReference type="InterPro" id="IPR017441">
    <property type="entry name" value="Protein_kinase_ATP_BS"/>
</dbReference>
<dbReference type="EC" id="2.7.11.1" evidence="2"/>
<keyword evidence="6 7" id="KW-0067">ATP-binding</keyword>
<dbReference type="GO" id="GO:0005524">
    <property type="term" value="F:ATP binding"/>
    <property type="evidence" value="ECO:0007669"/>
    <property type="project" value="UniProtKB-UniRule"/>
</dbReference>
<dbReference type="Pfam" id="PF00069">
    <property type="entry name" value="Pkinase"/>
    <property type="match status" value="1"/>
</dbReference>
<gene>
    <name evidence="10" type="ORF">ADM99_13925</name>
</gene>
<comment type="similarity">
    <text evidence="1">Belongs to the protein kinase superfamily. NEK Ser/Thr protein kinase family. NIMA subfamily.</text>
</comment>
<dbReference type="InterPro" id="IPR000719">
    <property type="entry name" value="Prot_kinase_dom"/>
</dbReference>
<dbReference type="Proteomes" id="UP000050430">
    <property type="component" value="Unassembled WGS sequence"/>
</dbReference>
<evidence type="ECO:0000256" key="4">
    <source>
        <dbReference type="ARBA" id="ARBA00022741"/>
    </source>
</evidence>
<keyword evidence="11" id="KW-1185">Reference proteome</keyword>
<dbReference type="EMBL" id="LGCK01000014">
    <property type="protein sequence ID" value="KPL70266.1"/>
    <property type="molecule type" value="Genomic_DNA"/>
</dbReference>
<comment type="caution">
    <text evidence="10">The sequence shown here is derived from an EMBL/GenBank/DDBJ whole genome shotgun (WGS) entry which is preliminary data.</text>
</comment>
<evidence type="ECO:0000256" key="1">
    <source>
        <dbReference type="ARBA" id="ARBA00010886"/>
    </source>
</evidence>
<evidence type="ECO:0000256" key="3">
    <source>
        <dbReference type="ARBA" id="ARBA00022679"/>
    </source>
</evidence>
<dbReference type="InterPro" id="IPR011009">
    <property type="entry name" value="Kinase-like_dom_sf"/>
</dbReference>
<keyword evidence="5" id="KW-0418">Kinase</keyword>
<dbReference type="STRING" id="229920.ADM99_13925"/>